<keyword evidence="2" id="KW-0472">Membrane</keyword>
<reference evidence="3" key="1">
    <citation type="submission" date="2022-02" db="EMBL/GenBank/DDBJ databases">
        <authorList>
            <person name="Guo R."/>
        </authorList>
    </citation>
    <scope>NUCLEOTIDE SEQUENCE</scope>
</reference>
<keyword evidence="4" id="KW-1185">Reference proteome</keyword>
<organism evidence="3 4">
    <name type="scientific">Vibrio phage vB_VruC_PG21</name>
    <dbReference type="NCBI Taxonomy" id="2928757"/>
    <lineage>
        <taxon>Viruses</taxon>
        <taxon>Varidnaviria</taxon>
        <taxon>Abadenavirae</taxon>
        <taxon>Produgelaviricota</taxon>
        <taxon>Belvinaviricetes</taxon>
        <taxon>Vinavirales</taxon>
        <taxon>Asemoviridae</taxon>
        <taxon>Rumoivirus</taxon>
        <taxon>Rumoivirus VruC</taxon>
    </lineage>
</organism>
<protein>
    <submittedName>
        <fullName evidence="3">Uncharacterized protein</fullName>
    </submittedName>
</protein>
<name>A0AAE9GS85_9VIRU</name>
<accession>A0AAE9GS85</accession>
<keyword evidence="2" id="KW-0812">Transmembrane</keyword>
<sequence>MSWDSVLSGAGDFFGAATDKWLEYEKIQHGADFNGSSQQAVNNTPEVPQQVNHDPSYQLPSVAGVPASYLLIGGLVLVGAVLIAKS</sequence>
<dbReference type="Proteomes" id="UP001240192">
    <property type="component" value="Segment"/>
</dbReference>
<keyword evidence="2" id="KW-1133">Transmembrane helix</keyword>
<dbReference type="EMBL" id="OM867525">
    <property type="protein sequence ID" value="UOL48287.1"/>
    <property type="molecule type" value="Genomic_DNA"/>
</dbReference>
<evidence type="ECO:0000313" key="4">
    <source>
        <dbReference type="Proteomes" id="UP001240192"/>
    </source>
</evidence>
<evidence type="ECO:0000313" key="3">
    <source>
        <dbReference type="EMBL" id="UOL48287.1"/>
    </source>
</evidence>
<feature type="region of interest" description="Disordered" evidence="1">
    <location>
        <begin position="34"/>
        <end position="54"/>
    </location>
</feature>
<proteinExistence type="predicted"/>
<evidence type="ECO:0000256" key="1">
    <source>
        <dbReference type="SAM" id="MobiDB-lite"/>
    </source>
</evidence>
<feature type="transmembrane region" description="Helical" evidence="2">
    <location>
        <begin position="67"/>
        <end position="84"/>
    </location>
</feature>
<evidence type="ECO:0000256" key="2">
    <source>
        <dbReference type="SAM" id="Phobius"/>
    </source>
</evidence>